<dbReference type="NCBIfam" id="NF006939">
    <property type="entry name" value="PRK09421.1"/>
    <property type="match status" value="1"/>
</dbReference>
<protein>
    <recommendedName>
        <fullName evidence="11">Molybdenum transport system permease</fullName>
    </recommendedName>
</protein>
<keyword evidence="5 11" id="KW-1003">Cell membrane</keyword>
<dbReference type="RefSeq" id="WP_149569193.1">
    <property type="nucleotide sequence ID" value="NZ_CP035807.1"/>
</dbReference>
<dbReference type="KEGG" id="sper:EW093_15065"/>
<keyword evidence="4 10" id="KW-0813">Transport</keyword>
<evidence type="ECO:0000256" key="2">
    <source>
        <dbReference type="ARBA" id="ARBA00004651"/>
    </source>
</evidence>
<dbReference type="SUPFAM" id="SSF161098">
    <property type="entry name" value="MetI-like"/>
    <property type="match status" value="1"/>
</dbReference>
<dbReference type="NCBIfam" id="TIGR02141">
    <property type="entry name" value="modB_ABC"/>
    <property type="match status" value="1"/>
</dbReference>
<keyword evidence="14" id="KW-1185">Reference proteome</keyword>
<comment type="subcellular location">
    <subcellularLocation>
        <location evidence="2 10">Cell membrane</location>
        <topology evidence="2 10">Multi-pass membrane protein</topology>
    </subcellularLocation>
</comment>
<sequence>MDYNELITTILLSVKMATLATIINLPIALFISLIITKGDFHGKSLLDGVINLPLVMPPVTIGYLLLIILGKNGLVGSIIFKWFNIRVAFTPAAVVITSMVVSFPLIYKSIKISLEMLDKKLEGVAKTLGASRYSILLRVTLPQIIPGIINGVVLGFARCLGEFGATMTFAGNISGVTRTIPLAVYSKLQIPGEEGYAALLVTISILISFLALVISNIFEKKIKKRGN</sequence>
<dbReference type="EMBL" id="CP035807">
    <property type="protein sequence ID" value="QEN05959.1"/>
    <property type="molecule type" value="Genomic_DNA"/>
</dbReference>
<dbReference type="PANTHER" id="PTHR30183:SF3">
    <property type="entry name" value="MOLYBDENUM TRANSPORT SYSTEM PERMEASE PROTEIN MODB"/>
    <property type="match status" value="1"/>
</dbReference>
<evidence type="ECO:0000256" key="3">
    <source>
        <dbReference type="ARBA" id="ARBA00007069"/>
    </source>
</evidence>
<evidence type="ECO:0000256" key="5">
    <source>
        <dbReference type="ARBA" id="ARBA00022475"/>
    </source>
</evidence>
<evidence type="ECO:0000256" key="1">
    <source>
        <dbReference type="ARBA" id="ARBA00002949"/>
    </source>
</evidence>
<evidence type="ECO:0000256" key="4">
    <source>
        <dbReference type="ARBA" id="ARBA00022448"/>
    </source>
</evidence>
<keyword evidence="6 11" id="KW-0500">Molybdenum</keyword>
<reference evidence="13 14" key="1">
    <citation type="submission" date="2019-02" db="EMBL/GenBank/DDBJ databases">
        <authorList>
            <person name="Fomenkov A."/>
            <person name="Dubinina G."/>
            <person name="Grabovich M."/>
            <person name="Vincze T."/>
            <person name="Roberts R.J."/>
        </authorList>
    </citation>
    <scope>NUCLEOTIDE SEQUENCE [LARGE SCALE GENOMIC DNA]</scope>
    <source>
        <strain evidence="13 14">P</strain>
    </source>
</reference>
<dbReference type="AlphaFoldDB" id="A0A5C1QFV7"/>
<feature type="transmembrane region" description="Helical" evidence="10">
    <location>
        <begin position="196"/>
        <end position="218"/>
    </location>
</feature>
<dbReference type="PROSITE" id="PS50928">
    <property type="entry name" value="ABC_TM1"/>
    <property type="match status" value="1"/>
</dbReference>
<evidence type="ECO:0000256" key="10">
    <source>
        <dbReference type="RuleBase" id="RU363032"/>
    </source>
</evidence>
<feature type="transmembrane region" description="Helical" evidence="10">
    <location>
        <begin position="88"/>
        <end position="107"/>
    </location>
</feature>
<comment type="similarity">
    <text evidence="3 11">Belongs to the binding-protein-dependent transport system permease family. CysTW subfamily.</text>
</comment>
<accession>A0A5C1QFV7</accession>
<evidence type="ECO:0000313" key="13">
    <source>
        <dbReference type="EMBL" id="QEN05959.1"/>
    </source>
</evidence>
<dbReference type="Gene3D" id="1.10.3720.10">
    <property type="entry name" value="MetI-like"/>
    <property type="match status" value="1"/>
</dbReference>
<comment type="function">
    <text evidence="1 11">Part of the binding-protein-dependent transport system for molybdenum; probably responsible for the translocation of the substrate across the membrane.</text>
</comment>
<proteinExistence type="inferred from homology"/>
<dbReference type="Proteomes" id="UP000323824">
    <property type="component" value="Chromosome"/>
</dbReference>
<dbReference type="InterPro" id="IPR000515">
    <property type="entry name" value="MetI-like"/>
</dbReference>
<keyword evidence="9 10" id="KW-0472">Membrane</keyword>
<evidence type="ECO:0000313" key="14">
    <source>
        <dbReference type="Proteomes" id="UP000323824"/>
    </source>
</evidence>
<evidence type="ECO:0000256" key="8">
    <source>
        <dbReference type="ARBA" id="ARBA00022989"/>
    </source>
</evidence>
<dbReference type="Pfam" id="PF00528">
    <property type="entry name" value="BPD_transp_1"/>
    <property type="match status" value="1"/>
</dbReference>
<dbReference type="InterPro" id="IPR035906">
    <property type="entry name" value="MetI-like_sf"/>
</dbReference>
<feature type="transmembrane region" description="Helical" evidence="10">
    <location>
        <begin position="135"/>
        <end position="157"/>
    </location>
</feature>
<evidence type="ECO:0000256" key="9">
    <source>
        <dbReference type="ARBA" id="ARBA00023136"/>
    </source>
</evidence>
<feature type="transmembrane region" description="Helical" evidence="10">
    <location>
        <begin position="48"/>
        <end position="68"/>
    </location>
</feature>
<gene>
    <name evidence="13" type="ORF">EW093_15065</name>
</gene>
<keyword evidence="7 10" id="KW-0812">Transmembrane</keyword>
<feature type="transmembrane region" description="Helical" evidence="10">
    <location>
        <begin position="6"/>
        <end position="36"/>
    </location>
</feature>
<dbReference type="PANTHER" id="PTHR30183">
    <property type="entry name" value="MOLYBDENUM TRANSPORT SYSTEM PERMEASE PROTEIN MODB"/>
    <property type="match status" value="1"/>
</dbReference>
<keyword evidence="8 10" id="KW-1133">Transmembrane helix</keyword>
<dbReference type="InterPro" id="IPR011867">
    <property type="entry name" value="ModB_ABC"/>
</dbReference>
<evidence type="ECO:0000256" key="7">
    <source>
        <dbReference type="ARBA" id="ARBA00022692"/>
    </source>
</evidence>
<reference evidence="13 14" key="2">
    <citation type="submission" date="2019-09" db="EMBL/GenBank/DDBJ databases">
        <title>Complete Genome Sequence and Methylome Analysis of free living Spirochaetas.</title>
        <authorList>
            <person name="Leshcheva N."/>
            <person name="Mikheeva N."/>
        </authorList>
    </citation>
    <scope>NUCLEOTIDE SEQUENCE [LARGE SCALE GENOMIC DNA]</scope>
    <source>
        <strain evidence="13 14">P</strain>
    </source>
</reference>
<dbReference type="GO" id="GO:0015098">
    <property type="term" value="F:molybdate ion transmembrane transporter activity"/>
    <property type="evidence" value="ECO:0007669"/>
    <property type="project" value="UniProtKB-UniRule"/>
</dbReference>
<evidence type="ECO:0000256" key="11">
    <source>
        <dbReference type="RuleBase" id="RU365097"/>
    </source>
</evidence>
<dbReference type="OrthoDB" id="9795403at2"/>
<organism evidence="13 14">
    <name type="scientific">Thiospirochaeta perfilievii</name>
    <dbReference type="NCBI Taxonomy" id="252967"/>
    <lineage>
        <taxon>Bacteria</taxon>
        <taxon>Pseudomonadati</taxon>
        <taxon>Spirochaetota</taxon>
        <taxon>Spirochaetia</taxon>
        <taxon>Spirochaetales</taxon>
        <taxon>Spirochaetaceae</taxon>
        <taxon>Thiospirochaeta</taxon>
    </lineage>
</organism>
<name>A0A5C1QFV7_9SPIO</name>
<evidence type="ECO:0000259" key="12">
    <source>
        <dbReference type="PROSITE" id="PS50928"/>
    </source>
</evidence>
<dbReference type="GO" id="GO:0005886">
    <property type="term" value="C:plasma membrane"/>
    <property type="evidence" value="ECO:0007669"/>
    <property type="project" value="UniProtKB-SubCell"/>
</dbReference>
<dbReference type="CDD" id="cd06261">
    <property type="entry name" value="TM_PBP2"/>
    <property type="match status" value="1"/>
</dbReference>
<feature type="domain" description="ABC transmembrane type-1" evidence="12">
    <location>
        <begin position="10"/>
        <end position="218"/>
    </location>
</feature>
<evidence type="ECO:0000256" key="6">
    <source>
        <dbReference type="ARBA" id="ARBA00022505"/>
    </source>
</evidence>